<dbReference type="InterPro" id="IPR042089">
    <property type="entry name" value="Peptidase_M13_dom_2"/>
</dbReference>
<keyword evidence="2" id="KW-0645">Protease</keyword>
<dbReference type="Gene3D" id="3.40.390.10">
    <property type="entry name" value="Collagenase (Catalytic Domain)"/>
    <property type="match status" value="1"/>
</dbReference>
<dbReference type="PROSITE" id="PS51885">
    <property type="entry name" value="NEPRILYSIN"/>
    <property type="match status" value="1"/>
</dbReference>
<dbReference type="GO" id="GO:0046872">
    <property type="term" value="F:metal ion binding"/>
    <property type="evidence" value="ECO:0007669"/>
    <property type="project" value="UniProtKB-KW"/>
</dbReference>
<dbReference type="InterPro" id="IPR018497">
    <property type="entry name" value="Peptidase_M13_C"/>
</dbReference>
<gene>
    <name evidence="10" type="ORF">XAT740_LOCUS41140</name>
</gene>
<dbReference type="InterPro" id="IPR024079">
    <property type="entry name" value="MetalloPept_cat_dom_sf"/>
</dbReference>
<evidence type="ECO:0000256" key="7">
    <source>
        <dbReference type="SAM" id="Phobius"/>
    </source>
</evidence>
<keyword evidence="7" id="KW-0472">Membrane</keyword>
<evidence type="ECO:0000256" key="3">
    <source>
        <dbReference type="ARBA" id="ARBA00022723"/>
    </source>
</evidence>
<keyword evidence="7" id="KW-0812">Transmembrane</keyword>
<keyword evidence="3" id="KW-0479">Metal-binding</keyword>
<dbReference type="GO" id="GO:0016485">
    <property type="term" value="P:protein processing"/>
    <property type="evidence" value="ECO:0007669"/>
    <property type="project" value="TreeGrafter"/>
</dbReference>
<evidence type="ECO:0000259" key="8">
    <source>
        <dbReference type="Pfam" id="PF01431"/>
    </source>
</evidence>
<dbReference type="AlphaFoldDB" id="A0A815V7J3"/>
<reference evidence="10" key="1">
    <citation type="submission" date="2021-02" db="EMBL/GenBank/DDBJ databases">
        <authorList>
            <person name="Nowell W R."/>
        </authorList>
    </citation>
    <scope>NUCLEOTIDE SEQUENCE</scope>
</reference>
<organism evidence="10 11">
    <name type="scientific">Adineta ricciae</name>
    <name type="common">Rotifer</name>
    <dbReference type="NCBI Taxonomy" id="249248"/>
    <lineage>
        <taxon>Eukaryota</taxon>
        <taxon>Metazoa</taxon>
        <taxon>Spiralia</taxon>
        <taxon>Gnathifera</taxon>
        <taxon>Rotifera</taxon>
        <taxon>Eurotatoria</taxon>
        <taxon>Bdelloidea</taxon>
        <taxon>Adinetida</taxon>
        <taxon>Adinetidae</taxon>
        <taxon>Adineta</taxon>
    </lineage>
</organism>
<comment type="caution">
    <text evidence="10">The sequence shown here is derived from an EMBL/GenBank/DDBJ whole genome shotgun (WGS) entry which is preliminary data.</text>
</comment>
<dbReference type="PANTHER" id="PTHR11733">
    <property type="entry name" value="ZINC METALLOPROTEASE FAMILY M13 NEPRILYSIN-RELATED"/>
    <property type="match status" value="1"/>
</dbReference>
<evidence type="ECO:0000313" key="11">
    <source>
        <dbReference type="Proteomes" id="UP000663828"/>
    </source>
</evidence>
<feature type="domain" description="Peptidase M13 C-terminal" evidence="8">
    <location>
        <begin position="660"/>
        <end position="865"/>
    </location>
</feature>
<dbReference type="Pfam" id="PF05649">
    <property type="entry name" value="Peptidase_M13_N"/>
    <property type="match status" value="1"/>
</dbReference>
<dbReference type="EMBL" id="CAJNOR010004771">
    <property type="protein sequence ID" value="CAF1526412.1"/>
    <property type="molecule type" value="Genomic_DNA"/>
</dbReference>
<keyword evidence="6" id="KW-0482">Metalloprotease</keyword>
<dbReference type="CDD" id="cd08662">
    <property type="entry name" value="M13"/>
    <property type="match status" value="1"/>
</dbReference>
<evidence type="ECO:0000256" key="6">
    <source>
        <dbReference type="ARBA" id="ARBA00023049"/>
    </source>
</evidence>
<dbReference type="GO" id="GO:0005886">
    <property type="term" value="C:plasma membrane"/>
    <property type="evidence" value="ECO:0007669"/>
    <property type="project" value="TreeGrafter"/>
</dbReference>
<evidence type="ECO:0000256" key="1">
    <source>
        <dbReference type="ARBA" id="ARBA00001947"/>
    </source>
</evidence>
<feature type="transmembrane region" description="Helical" evidence="7">
    <location>
        <begin position="144"/>
        <end position="168"/>
    </location>
</feature>
<comment type="cofactor">
    <cofactor evidence="1">
        <name>Zn(2+)</name>
        <dbReference type="ChEBI" id="CHEBI:29105"/>
    </cofactor>
</comment>
<feature type="domain" description="Peptidase M13 N-terminal" evidence="9">
    <location>
        <begin position="208"/>
        <end position="599"/>
    </location>
</feature>
<keyword evidence="7" id="KW-1133">Transmembrane helix</keyword>
<dbReference type="SUPFAM" id="SSF55486">
    <property type="entry name" value="Metalloproteases ('zincins'), catalytic domain"/>
    <property type="match status" value="1"/>
</dbReference>
<evidence type="ECO:0000256" key="2">
    <source>
        <dbReference type="ARBA" id="ARBA00022670"/>
    </source>
</evidence>
<name>A0A815V7J3_ADIRI</name>
<evidence type="ECO:0000259" key="9">
    <source>
        <dbReference type="Pfam" id="PF05649"/>
    </source>
</evidence>
<dbReference type="Gene3D" id="1.10.1380.10">
    <property type="entry name" value="Neutral endopeptidase , domain2"/>
    <property type="match status" value="1"/>
</dbReference>
<feature type="transmembrane region" description="Helical" evidence="7">
    <location>
        <begin position="1026"/>
        <end position="1046"/>
    </location>
</feature>
<accession>A0A815V7J3</accession>
<evidence type="ECO:0000256" key="4">
    <source>
        <dbReference type="ARBA" id="ARBA00022801"/>
    </source>
</evidence>
<keyword evidence="4" id="KW-0378">Hydrolase</keyword>
<dbReference type="PRINTS" id="PR00786">
    <property type="entry name" value="NEPRILYSIN"/>
</dbReference>
<dbReference type="InterPro" id="IPR000718">
    <property type="entry name" value="Peptidase_M13"/>
</dbReference>
<dbReference type="InterPro" id="IPR008753">
    <property type="entry name" value="Peptidase_M13_N"/>
</dbReference>
<keyword evidence="11" id="KW-1185">Reference proteome</keyword>
<dbReference type="Proteomes" id="UP000663828">
    <property type="component" value="Unassembled WGS sequence"/>
</dbReference>
<protein>
    <submittedName>
        <fullName evidence="10">Uncharacterized protein</fullName>
    </submittedName>
</protein>
<dbReference type="GO" id="GO:0004222">
    <property type="term" value="F:metalloendopeptidase activity"/>
    <property type="evidence" value="ECO:0007669"/>
    <property type="project" value="InterPro"/>
</dbReference>
<feature type="transmembrane region" description="Helical" evidence="7">
    <location>
        <begin position="885"/>
        <end position="906"/>
    </location>
</feature>
<dbReference type="PANTHER" id="PTHR11733:SF133">
    <property type="entry name" value="PHOSPHATE-REGULATING NEUTRAL ENDOPEPTIDASE PHEX"/>
    <property type="match status" value="1"/>
</dbReference>
<evidence type="ECO:0000256" key="5">
    <source>
        <dbReference type="ARBA" id="ARBA00022833"/>
    </source>
</evidence>
<proteinExistence type="predicted"/>
<evidence type="ECO:0000313" key="10">
    <source>
        <dbReference type="EMBL" id="CAF1526412.1"/>
    </source>
</evidence>
<sequence>MPTMISNIGVHAMTRSINYDDECSCGTSPTCTIQAVFIARNFSRALVNGMKVGCTPSQSFLPSTLVSCFSMCYPYKNYSATTDLPISDNFTTTTITAIISTTSNASRQFPSDYVLYEEKIIHLINTSMEHNDSKQQLLKWKKRFVISLGIATVLFIVATTILAVLYGLQRNIRRVNQLVNDSADICTTPYCIKTANYLLESIDETIDPCENFYKFACGKWIKNARIPEDDGLLSIFSTLQTQVIYDIIDLLSIPSINETTELNSVQNVRNLYSSCVNESNIERDDISGILSLIQNELGGWPILQQLKWNESTYSLMNVSVALSQYNEFTLFYILTYIDQKNSSIPSIYIGQGNLGLGDPSYYTNDTSITKSYRQFMRNVILAFDNHTSINNTDIDEIFNFEKSLAQSFWSKAQRSGLLFNCTTFGNLSMLMNTSGDFNFSEYLRRVYLFGNVTLVDTDIINISELKVLQNVAKILEQNSPHTIQNYFIWRFIMSHIDHMPKRFRSLKQEFRRVTKGSTVENPRSHICASYINKNMGMIVSRLYIKKRFDETARQEAIDMIENIRLTFTEMISQAIWMEADSKSVAIEKARLITERIGYPDGLNDDNIAELEEKYSKYKFNSSYIQNVLLMLQLNVKHSLHKLRESIDRKVWEYILPSDVNAYYRFTFNDITFTAAILQTPFFHKDAPKYLNYGGIGTVVGHELTHGFDNVGRQFDKNGNRLPWWTNNTINRFINLTKCMIDQYDNYSVAQISMGLNGKLTLGENIADNGGLKEAFYAYQKWSGMNKKIDKKLPGLTKYSAEQMFFLSFGSVWCSKLTDQMAKKYILIDPHSPTEFRVIGSTSNFAEFDHTFQCKPGQGNSRKDKCVTHHTYSVAMQKLYRILKPWANRYTVSLIWLLAIFNFYLCVKPLKEYAASIGFNGTPPILDTMTYYTPDEGYQTLFNLGDDGRCAYRQTNNAEFIFPVLLFLSLSLSNLSMGKGHRYIVGPFLYMIFEYVENLAERYVLEIYPNRHDAVMNLACYAGLVKFIFMSTSVLIVIVNCLIHFLCSSVPKQKSK</sequence>
<dbReference type="Pfam" id="PF01431">
    <property type="entry name" value="Peptidase_M13"/>
    <property type="match status" value="1"/>
</dbReference>
<keyword evidence="5" id="KW-0862">Zinc</keyword>